<dbReference type="Gramene" id="Pp3c10_17340V3.1">
    <property type="protein sequence ID" value="Pp3c10_17340V3.1"/>
    <property type="gene ID" value="Pp3c10_17340"/>
</dbReference>
<reference evidence="3" key="3">
    <citation type="submission" date="2020-12" db="UniProtKB">
        <authorList>
            <consortium name="EnsemblPlants"/>
        </authorList>
    </citation>
    <scope>IDENTIFICATION</scope>
</reference>
<organism evidence="2">
    <name type="scientific">Physcomitrium patens</name>
    <name type="common">Spreading-leaved earth moss</name>
    <name type="synonym">Physcomitrella patens</name>
    <dbReference type="NCBI Taxonomy" id="3218"/>
    <lineage>
        <taxon>Eukaryota</taxon>
        <taxon>Viridiplantae</taxon>
        <taxon>Streptophyta</taxon>
        <taxon>Embryophyta</taxon>
        <taxon>Bryophyta</taxon>
        <taxon>Bryophytina</taxon>
        <taxon>Bryopsida</taxon>
        <taxon>Funariidae</taxon>
        <taxon>Funariales</taxon>
        <taxon>Funariaceae</taxon>
        <taxon>Physcomitrium</taxon>
    </lineage>
</organism>
<keyword evidence="4" id="KW-1185">Reference proteome</keyword>
<feature type="compositionally biased region" description="Polar residues" evidence="1">
    <location>
        <begin position="203"/>
        <end position="213"/>
    </location>
</feature>
<evidence type="ECO:0000256" key="1">
    <source>
        <dbReference type="SAM" id="MobiDB-lite"/>
    </source>
</evidence>
<dbReference type="EnsemblPlants" id="Pp3c10_17340V3.1">
    <property type="protein sequence ID" value="Pp3c10_17340V3.1"/>
    <property type="gene ID" value="Pp3c10_17340"/>
</dbReference>
<evidence type="ECO:0000313" key="3">
    <source>
        <dbReference type="EnsemblPlants" id="Pp3c10_17340V3.1"/>
    </source>
</evidence>
<name>A0A2K1JZE3_PHYPA</name>
<dbReference type="KEGG" id="ppp:112288049"/>
<dbReference type="OrthoDB" id="10561357at2759"/>
<dbReference type="GeneID" id="112288049"/>
<dbReference type="EMBL" id="ABEU02000010">
    <property type="protein sequence ID" value="PNR46895.1"/>
    <property type="molecule type" value="Genomic_DNA"/>
</dbReference>
<proteinExistence type="predicted"/>
<accession>A0A2K1JZE3</accession>
<gene>
    <name evidence="3" type="primary">LOC112288049</name>
    <name evidence="2" type="ORF">PHYPA_014015</name>
</gene>
<feature type="compositionally biased region" description="Basic and acidic residues" evidence="1">
    <location>
        <begin position="178"/>
        <end position="187"/>
    </location>
</feature>
<dbReference type="PANTHER" id="PTHR35381:SF1">
    <property type="entry name" value="EF-HAND DOMAIN-CONTAINING PROTEIN"/>
    <property type="match status" value="1"/>
</dbReference>
<sequence>MRRRGENSCRVPMCRDCKDAMRDASTHDASARQGETPLLTTPGGNSAAPGTAHWSPTHGRVQLPDVDAIRLWGARMLEPHVPNVRLLVLKISVSDCGLPVRLVVTVSNRTVAGTQELDDPAVQLANLTIDLDDNCVERIKVKDNESAEEVARKVCRSNNLPGQFVALLAEHIIDRYPRRPVDQKPEEAAAVAGGEETRDSKPGRSQNEGTTIRESPHKI</sequence>
<feature type="region of interest" description="Disordered" evidence="1">
    <location>
        <begin position="178"/>
        <end position="219"/>
    </location>
</feature>
<feature type="region of interest" description="Disordered" evidence="1">
    <location>
        <begin position="25"/>
        <end position="58"/>
    </location>
</feature>
<dbReference type="RefSeq" id="XP_024387597.1">
    <property type="nucleotide sequence ID" value="XM_024531829.2"/>
</dbReference>
<dbReference type="Proteomes" id="UP000006727">
    <property type="component" value="Chromosome 10"/>
</dbReference>
<reference evidence="2 4" key="1">
    <citation type="journal article" date="2008" name="Science">
        <title>The Physcomitrella genome reveals evolutionary insights into the conquest of land by plants.</title>
        <authorList>
            <person name="Rensing S."/>
            <person name="Lang D."/>
            <person name="Zimmer A."/>
            <person name="Terry A."/>
            <person name="Salamov A."/>
            <person name="Shapiro H."/>
            <person name="Nishiyama T."/>
            <person name="Perroud P.-F."/>
            <person name="Lindquist E."/>
            <person name="Kamisugi Y."/>
            <person name="Tanahashi T."/>
            <person name="Sakakibara K."/>
            <person name="Fujita T."/>
            <person name="Oishi K."/>
            <person name="Shin-I T."/>
            <person name="Kuroki Y."/>
            <person name="Toyoda A."/>
            <person name="Suzuki Y."/>
            <person name="Hashimoto A."/>
            <person name="Yamaguchi K."/>
            <person name="Sugano A."/>
            <person name="Kohara Y."/>
            <person name="Fujiyama A."/>
            <person name="Anterola A."/>
            <person name="Aoki S."/>
            <person name="Ashton N."/>
            <person name="Barbazuk W.B."/>
            <person name="Barker E."/>
            <person name="Bennetzen J."/>
            <person name="Bezanilla M."/>
            <person name="Blankenship R."/>
            <person name="Cho S.H."/>
            <person name="Dutcher S."/>
            <person name="Estelle M."/>
            <person name="Fawcett J.A."/>
            <person name="Gundlach H."/>
            <person name="Hanada K."/>
            <person name="Heyl A."/>
            <person name="Hicks K.A."/>
            <person name="Hugh J."/>
            <person name="Lohr M."/>
            <person name="Mayer K."/>
            <person name="Melkozernov A."/>
            <person name="Murata T."/>
            <person name="Nelson D."/>
            <person name="Pils B."/>
            <person name="Prigge M."/>
            <person name="Reiss B."/>
            <person name="Renner T."/>
            <person name="Rombauts S."/>
            <person name="Rushton P."/>
            <person name="Sanderfoot A."/>
            <person name="Schween G."/>
            <person name="Shiu S.-H."/>
            <person name="Stueber K."/>
            <person name="Theodoulou F.L."/>
            <person name="Tu H."/>
            <person name="Van de Peer Y."/>
            <person name="Verrier P.J."/>
            <person name="Waters E."/>
            <person name="Wood A."/>
            <person name="Yang L."/>
            <person name="Cove D."/>
            <person name="Cuming A."/>
            <person name="Hasebe M."/>
            <person name="Lucas S."/>
            <person name="Mishler D.B."/>
            <person name="Reski R."/>
            <person name="Grigoriev I."/>
            <person name="Quatrano R.S."/>
            <person name="Boore J.L."/>
        </authorList>
    </citation>
    <scope>NUCLEOTIDE SEQUENCE [LARGE SCALE GENOMIC DNA]</scope>
    <source>
        <strain evidence="3 4">cv. Gransden 2004</strain>
    </source>
</reference>
<dbReference type="EnsemblPlants" id="Pp3c10_17360V3.1">
    <property type="protein sequence ID" value="Pp3c10_17360V3.1"/>
    <property type="gene ID" value="Pp3c10_17360"/>
</dbReference>
<protein>
    <submittedName>
        <fullName evidence="2 3">Uncharacterized protein</fullName>
    </submittedName>
</protein>
<reference evidence="2 4" key="2">
    <citation type="journal article" date="2018" name="Plant J.">
        <title>The Physcomitrella patens chromosome-scale assembly reveals moss genome structure and evolution.</title>
        <authorList>
            <person name="Lang D."/>
            <person name="Ullrich K.K."/>
            <person name="Murat F."/>
            <person name="Fuchs J."/>
            <person name="Jenkins J."/>
            <person name="Haas F.B."/>
            <person name="Piednoel M."/>
            <person name="Gundlach H."/>
            <person name="Van Bel M."/>
            <person name="Meyberg R."/>
            <person name="Vives C."/>
            <person name="Morata J."/>
            <person name="Symeonidi A."/>
            <person name="Hiss M."/>
            <person name="Muchero W."/>
            <person name="Kamisugi Y."/>
            <person name="Saleh O."/>
            <person name="Blanc G."/>
            <person name="Decker E.L."/>
            <person name="van Gessel N."/>
            <person name="Grimwood J."/>
            <person name="Hayes R.D."/>
            <person name="Graham S.W."/>
            <person name="Gunter L.E."/>
            <person name="McDaniel S.F."/>
            <person name="Hoernstein S.N.W."/>
            <person name="Larsson A."/>
            <person name="Li F.W."/>
            <person name="Perroud P.F."/>
            <person name="Phillips J."/>
            <person name="Ranjan P."/>
            <person name="Rokshar D.S."/>
            <person name="Rothfels C.J."/>
            <person name="Schneider L."/>
            <person name="Shu S."/>
            <person name="Stevenson D.W."/>
            <person name="Thummler F."/>
            <person name="Tillich M."/>
            <person name="Villarreal Aguilar J.C."/>
            <person name="Widiez T."/>
            <person name="Wong G.K."/>
            <person name="Wymore A."/>
            <person name="Zhang Y."/>
            <person name="Zimmer A.D."/>
            <person name="Quatrano R.S."/>
            <person name="Mayer K.F.X."/>
            <person name="Goodstein D."/>
            <person name="Casacuberta J.M."/>
            <person name="Vandepoele K."/>
            <person name="Reski R."/>
            <person name="Cuming A.C."/>
            <person name="Tuskan G.A."/>
            <person name="Maumus F."/>
            <person name="Salse J."/>
            <person name="Schmutz J."/>
            <person name="Rensing S.A."/>
        </authorList>
    </citation>
    <scope>NUCLEOTIDE SEQUENCE [LARGE SCALE GENOMIC DNA]</scope>
    <source>
        <strain evidence="3 4">cv. Gransden 2004</strain>
    </source>
</reference>
<dbReference type="AlphaFoldDB" id="A0A2K1JZE3"/>
<evidence type="ECO:0000313" key="4">
    <source>
        <dbReference type="Proteomes" id="UP000006727"/>
    </source>
</evidence>
<dbReference type="PaxDb" id="3218-PP1S181_9V6.1"/>
<dbReference type="Gramene" id="Pp3c10_17360V3.1">
    <property type="protein sequence ID" value="Pp3c10_17360V3.1"/>
    <property type="gene ID" value="Pp3c10_17360"/>
</dbReference>
<evidence type="ECO:0000313" key="2">
    <source>
        <dbReference type="EMBL" id="PNR46895.1"/>
    </source>
</evidence>
<dbReference type="PANTHER" id="PTHR35381">
    <property type="entry name" value="EF-HAND DOMAIN-CONTAINING PROTEIN"/>
    <property type="match status" value="1"/>
</dbReference>